<dbReference type="Proteomes" id="UP000789833">
    <property type="component" value="Unassembled WGS sequence"/>
</dbReference>
<dbReference type="RefSeq" id="WP_230505469.1">
    <property type="nucleotide sequence ID" value="NZ_CAKJTJ010000071.1"/>
</dbReference>
<name>A0ABN8AKR1_9BACI</name>
<feature type="transmembrane region" description="Helical" evidence="1">
    <location>
        <begin position="6"/>
        <end position="23"/>
    </location>
</feature>
<reference evidence="2 3" key="1">
    <citation type="submission" date="2021-10" db="EMBL/GenBank/DDBJ databases">
        <authorList>
            <person name="Criscuolo A."/>
        </authorList>
    </citation>
    <scope>NUCLEOTIDE SEQUENCE [LARGE SCALE GENOMIC DNA]</scope>
    <source>
        <strain evidence="3">CIP 111883</strain>
    </source>
</reference>
<sequence>MSLFLLLGLLGMILFLWFKRPILDKQAENNKLVDKLSKATWFQSFWFAGLFLFCMNGVLFFLAGLGLFILGYFTIPFVHLLVMVLAVCVSIYLWISVNKAWQGTKSNRLKMSIIGSSFYLILTFIFAYLYITLEPTYPGEDIFMAAIGLFFAIIVTLTASITCFIITGFGKKKVANS</sequence>
<keyword evidence="1" id="KW-0812">Transmembrane</keyword>
<feature type="transmembrane region" description="Helical" evidence="1">
    <location>
        <begin position="143"/>
        <end position="169"/>
    </location>
</feature>
<evidence type="ECO:0000256" key="1">
    <source>
        <dbReference type="SAM" id="Phobius"/>
    </source>
</evidence>
<accession>A0ABN8AKR1</accession>
<evidence type="ECO:0000313" key="2">
    <source>
        <dbReference type="EMBL" id="CAG9623738.1"/>
    </source>
</evidence>
<gene>
    <name evidence="2" type="ORF">BACCIP111883_04570</name>
</gene>
<protein>
    <submittedName>
        <fullName evidence="2">Uncharacterized protein</fullName>
    </submittedName>
</protein>
<feature type="transmembrane region" description="Helical" evidence="1">
    <location>
        <begin position="44"/>
        <end position="71"/>
    </location>
</feature>
<proteinExistence type="predicted"/>
<evidence type="ECO:0000313" key="3">
    <source>
        <dbReference type="Proteomes" id="UP000789833"/>
    </source>
</evidence>
<comment type="caution">
    <text evidence="2">The sequence shown here is derived from an EMBL/GenBank/DDBJ whole genome shotgun (WGS) entry which is preliminary data.</text>
</comment>
<keyword evidence="3" id="KW-1185">Reference proteome</keyword>
<feature type="transmembrane region" description="Helical" evidence="1">
    <location>
        <begin position="77"/>
        <end position="97"/>
    </location>
</feature>
<dbReference type="EMBL" id="CAKJTJ010000071">
    <property type="protein sequence ID" value="CAG9623738.1"/>
    <property type="molecule type" value="Genomic_DNA"/>
</dbReference>
<keyword evidence="1" id="KW-0472">Membrane</keyword>
<organism evidence="2 3">
    <name type="scientific">Sutcliffiella rhizosphaerae</name>
    <dbReference type="NCBI Taxonomy" id="2880967"/>
    <lineage>
        <taxon>Bacteria</taxon>
        <taxon>Bacillati</taxon>
        <taxon>Bacillota</taxon>
        <taxon>Bacilli</taxon>
        <taxon>Bacillales</taxon>
        <taxon>Bacillaceae</taxon>
        <taxon>Sutcliffiella</taxon>
    </lineage>
</organism>
<keyword evidence="1" id="KW-1133">Transmembrane helix</keyword>
<feature type="transmembrane region" description="Helical" evidence="1">
    <location>
        <begin position="109"/>
        <end position="131"/>
    </location>
</feature>